<dbReference type="AlphaFoldDB" id="A0A9W8NBF8"/>
<gene>
    <name evidence="4" type="ORF">NPX13_g6653</name>
</gene>
<dbReference type="SMART" id="SM00248">
    <property type="entry name" value="ANK"/>
    <property type="match status" value="3"/>
</dbReference>
<dbReference type="Gene3D" id="1.25.40.20">
    <property type="entry name" value="Ankyrin repeat-containing domain"/>
    <property type="match status" value="1"/>
</dbReference>
<sequence length="408" mass="46031">MAPLITALVQLEANLLAQRDDNGKTPLFCAVANKNRRLVKVMCKAHPDINSILRIPKSATNVRSTNCVHQAISKKSAPKDDVLIKYLIERADADTLLALNEDGLTPLHLAVEYKRCDEGQIKIVETLVGSRNKRGEVLMEEQKSGPMTGKVQIFEQQRITQRASEAPAGKFTSHLSMPDRSRGPLAVATSIENSNKVSPKSPADKEKEGKSSSSKSKSSKLKPSRTSVEEIKKFLRLYCLRNRLHDDAVEFLYGVQQDKQIYFDLIGIAPKITRDWITNGINYLTFEDILQYVAIPWVEIEKEVVEPKKGQRRTEISGTSRTDMKLLFDWLRDVKGVKRILKVIVEDLQHPAHSDEVIESCLSGMCIKTWDWKKLDLSPEVLHRVAPDVQVVHLYWGGNNAILRAWST</sequence>
<evidence type="ECO:0000256" key="3">
    <source>
        <dbReference type="SAM" id="MobiDB-lite"/>
    </source>
</evidence>
<keyword evidence="2" id="KW-0040">ANK repeat</keyword>
<reference evidence="4" key="1">
    <citation type="submission" date="2022-07" db="EMBL/GenBank/DDBJ databases">
        <title>Genome Sequence of Xylaria arbuscula.</title>
        <authorList>
            <person name="Buettner E."/>
        </authorList>
    </citation>
    <scope>NUCLEOTIDE SEQUENCE</scope>
    <source>
        <strain evidence="4">VT107</strain>
    </source>
</reference>
<evidence type="ECO:0000256" key="1">
    <source>
        <dbReference type="ARBA" id="ARBA00022737"/>
    </source>
</evidence>
<keyword evidence="1" id="KW-0677">Repeat</keyword>
<dbReference type="Proteomes" id="UP001148614">
    <property type="component" value="Unassembled WGS sequence"/>
</dbReference>
<dbReference type="EMBL" id="JANPWZ010001203">
    <property type="protein sequence ID" value="KAJ3567778.1"/>
    <property type="molecule type" value="Genomic_DNA"/>
</dbReference>
<dbReference type="Pfam" id="PF00023">
    <property type="entry name" value="Ank"/>
    <property type="match status" value="1"/>
</dbReference>
<evidence type="ECO:0000313" key="5">
    <source>
        <dbReference type="Proteomes" id="UP001148614"/>
    </source>
</evidence>
<evidence type="ECO:0000313" key="4">
    <source>
        <dbReference type="EMBL" id="KAJ3567778.1"/>
    </source>
</evidence>
<name>A0A9W8NBF8_9PEZI</name>
<organism evidence="4 5">
    <name type="scientific">Xylaria arbuscula</name>
    <dbReference type="NCBI Taxonomy" id="114810"/>
    <lineage>
        <taxon>Eukaryota</taxon>
        <taxon>Fungi</taxon>
        <taxon>Dikarya</taxon>
        <taxon>Ascomycota</taxon>
        <taxon>Pezizomycotina</taxon>
        <taxon>Sordariomycetes</taxon>
        <taxon>Xylariomycetidae</taxon>
        <taxon>Xylariales</taxon>
        <taxon>Xylariaceae</taxon>
        <taxon>Xylaria</taxon>
    </lineage>
</organism>
<feature type="region of interest" description="Disordered" evidence="3">
    <location>
        <begin position="190"/>
        <end position="224"/>
    </location>
</feature>
<evidence type="ECO:0000256" key="2">
    <source>
        <dbReference type="ARBA" id="ARBA00023043"/>
    </source>
</evidence>
<dbReference type="SUPFAM" id="SSF48403">
    <property type="entry name" value="Ankyrin repeat"/>
    <property type="match status" value="1"/>
</dbReference>
<proteinExistence type="predicted"/>
<dbReference type="InterPro" id="IPR002110">
    <property type="entry name" value="Ankyrin_rpt"/>
</dbReference>
<dbReference type="PANTHER" id="PTHR24198">
    <property type="entry name" value="ANKYRIN REPEAT AND PROTEIN KINASE DOMAIN-CONTAINING PROTEIN"/>
    <property type="match status" value="1"/>
</dbReference>
<dbReference type="InterPro" id="IPR036770">
    <property type="entry name" value="Ankyrin_rpt-contain_sf"/>
</dbReference>
<accession>A0A9W8NBF8</accession>
<dbReference type="PANTHER" id="PTHR24198:SF165">
    <property type="entry name" value="ANKYRIN REPEAT-CONTAINING PROTEIN-RELATED"/>
    <property type="match status" value="1"/>
</dbReference>
<comment type="caution">
    <text evidence="4">The sequence shown here is derived from an EMBL/GenBank/DDBJ whole genome shotgun (WGS) entry which is preliminary data.</text>
</comment>
<protein>
    <submittedName>
        <fullName evidence="4">Uncharacterized protein</fullName>
    </submittedName>
</protein>
<keyword evidence="5" id="KW-1185">Reference proteome</keyword>
<dbReference type="VEuPathDB" id="FungiDB:F4678DRAFT_340691"/>